<dbReference type="Gene3D" id="1.20.120.730">
    <property type="entry name" value="Sec23/Sec24 helical domain"/>
    <property type="match status" value="2"/>
</dbReference>
<gene>
    <name evidence="4" type="ORF">F7725_004463</name>
</gene>
<dbReference type="GO" id="GO:0006886">
    <property type="term" value="P:intracellular protein transport"/>
    <property type="evidence" value="ECO:0007669"/>
    <property type="project" value="InterPro"/>
</dbReference>
<dbReference type="PANTHER" id="PTHR13803">
    <property type="entry name" value="SEC24-RELATED PROTEIN"/>
    <property type="match status" value="1"/>
</dbReference>
<name>A0A7J5XK75_DISMA</name>
<dbReference type="SUPFAM" id="SSF81811">
    <property type="entry name" value="Helical domain of Sec23/24"/>
    <property type="match status" value="1"/>
</dbReference>
<dbReference type="InterPro" id="IPR029006">
    <property type="entry name" value="ADF-H/Gelsolin-like_dom_sf"/>
</dbReference>
<sequence length="172" mass="19398">MQLILPDAMKVFPVYMNSLMKSAPLVGSTELSTDDRAHQRLSIMAMGVEDTQLLLYPRLTPLHNLDMGSEALPAPVRCSEERLSESGMFLLENGQSMFLWLGQASPPDIVQSLFNSALPELDNPLSAKIVRQKDKPEMLFRQFLVEDKSLHGGASYMDFLCYVHREIRLLLT</sequence>
<evidence type="ECO:0000259" key="2">
    <source>
        <dbReference type="Pfam" id="PF00626"/>
    </source>
</evidence>
<dbReference type="Proteomes" id="UP000518266">
    <property type="component" value="Unassembled WGS sequence"/>
</dbReference>
<comment type="caution">
    <text evidence="4">The sequence shown here is derived from an EMBL/GenBank/DDBJ whole genome shotgun (WGS) entry which is preliminary data.</text>
</comment>
<dbReference type="GO" id="GO:0090110">
    <property type="term" value="P:COPII-coated vesicle cargo loading"/>
    <property type="evidence" value="ECO:0007669"/>
    <property type="project" value="TreeGrafter"/>
</dbReference>
<dbReference type="GO" id="GO:0070971">
    <property type="term" value="C:endoplasmic reticulum exit site"/>
    <property type="evidence" value="ECO:0007669"/>
    <property type="project" value="TreeGrafter"/>
</dbReference>
<dbReference type="EMBL" id="JAAKFY010000023">
    <property type="protein sequence ID" value="KAF3836999.1"/>
    <property type="molecule type" value="Genomic_DNA"/>
</dbReference>
<evidence type="ECO:0000313" key="4">
    <source>
        <dbReference type="EMBL" id="KAF3836999.1"/>
    </source>
</evidence>
<accession>A0A7J5XK75</accession>
<dbReference type="GO" id="GO:0000149">
    <property type="term" value="F:SNARE binding"/>
    <property type="evidence" value="ECO:0007669"/>
    <property type="project" value="TreeGrafter"/>
</dbReference>
<dbReference type="InterPro" id="IPR007123">
    <property type="entry name" value="Gelsolin-like_dom"/>
</dbReference>
<dbReference type="PANTHER" id="PTHR13803:SF6">
    <property type="entry name" value="PROTEIN TRANSPORT PROTEIN SEC24D"/>
    <property type="match status" value="1"/>
</dbReference>
<evidence type="ECO:0000259" key="3">
    <source>
        <dbReference type="Pfam" id="PF04815"/>
    </source>
</evidence>
<dbReference type="InterPro" id="IPR036180">
    <property type="entry name" value="Gelsolin-like_dom_sf"/>
</dbReference>
<organism evidence="4 5">
    <name type="scientific">Dissostichus mawsoni</name>
    <name type="common">Antarctic cod</name>
    <dbReference type="NCBI Taxonomy" id="36200"/>
    <lineage>
        <taxon>Eukaryota</taxon>
        <taxon>Metazoa</taxon>
        <taxon>Chordata</taxon>
        <taxon>Craniata</taxon>
        <taxon>Vertebrata</taxon>
        <taxon>Euteleostomi</taxon>
        <taxon>Actinopterygii</taxon>
        <taxon>Neopterygii</taxon>
        <taxon>Teleostei</taxon>
        <taxon>Neoteleostei</taxon>
        <taxon>Acanthomorphata</taxon>
        <taxon>Eupercaria</taxon>
        <taxon>Perciformes</taxon>
        <taxon>Notothenioidei</taxon>
        <taxon>Nototheniidae</taxon>
        <taxon>Dissostichus</taxon>
    </lineage>
</organism>
<dbReference type="SUPFAM" id="SSF82754">
    <property type="entry name" value="C-terminal, gelsolin-like domain of Sec23/24"/>
    <property type="match status" value="1"/>
</dbReference>
<dbReference type="AlphaFoldDB" id="A0A7J5XK75"/>
<dbReference type="Pfam" id="PF00626">
    <property type="entry name" value="Gelsolin"/>
    <property type="match status" value="1"/>
</dbReference>
<keyword evidence="5" id="KW-1185">Reference proteome</keyword>
<proteinExistence type="predicted"/>
<dbReference type="GO" id="GO:0030127">
    <property type="term" value="C:COPII vesicle coat"/>
    <property type="evidence" value="ECO:0007669"/>
    <property type="project" value="InterPro"/>
</dbReference>
<reference evidence="4 5" key="1">
    <citation type="submission" date="2020-03" db="EMBL/GenBank/DDBJ databases">
        <title>Dissostichus mawsoni Genome sequencing and assembly.</title>
        <authorList>
            <person name="Park H."/>
        </authorList>
    </citation>
    <scope>NUCLEOTIDE SEQUENCE [LARGE SCALE GENOMIC DNA]</scope>
    <source>
        <strain evidence="4">DM0001</strain>
        <tissue evidence="4">Muscle</tissue>
    </source>
</reference>
<dbReference type="InterPro" id="IPR036175">
    <property type="entry name" value="Sec23/24_helical_dom_sf"/>
</dbReference>
<feature type="domain" description="Sec23/Sec24 helical" evidence="3">
    <location>
        <begin position="2"/>
        <end position="51"/>
    </location>
</feature>
<comment type="subcellular location">
    <subcellularLocation>
        <location evidence="1">Endomembrane system</location>
        <topology evidence="1">Peripheral membrane protein</topology>
        <orientation evidence="1">Cytoplasmic side</orientation>
    </subcellularLocation>
</comment>
<dbReference type="Gene3D" id="3.40.20.10">
    <property type="entry name" value="Severin"/>
    <property type="match status" value="2"/>
</dbReference>
<evidence type="ECO:0000256" key="1">
    <source>
        <dbReference type="ARBA" id="ARBA00029433"/>
    </source>
</evidence>
<protein>
    <recommendedName>
        <fullName evidence="6">Gelsolin-like domain-containing protein</fullName>
    </recommendedName>
</protein>
<dbReference type="GO" id="GO:0008270">
    <property type="term" value="F:zinc ion binding"/>
    <property type="evidence" value="ECO:0007669"/>
    <property type="project" value="TreeGrafter"/>
</dbReference>
<evidence type="ECO:0000313" key="5">
    <source>
        <dbReference type="Proteomes" id="UP000518266"/>
    </source>
</evidence>
<dbReference type="InterPro" id="IPR050550">
    <property type="entry name" value="SEC23_SEC24_subfamily"/>
</dbReference>
<dbReference type="Pfam" id="PF04815">
    <property type="entry name" value="Sec23_helical"/>
    <property type="match status" value="1"/>
</dbReference>
<dbReference type="InterPro" id="IPR006900">
    <property type="entry name" value="Sec23/24_helical_dom"/>
</dbReference>
<dbReference type="OrthoDB" id="49016at2759"/>
<evidence type="ECO:0008006" key="6">
    <source>
        <dbReference type="Google" id="ProtNLM"/>
    </source>
</evidence>
<feature type="domain" description="Gelsolin-like" evidence="2">
    <location>
        <begin position="72"/>
        <end position="115"/>
    </location>
</feature>